<dbReference type="InterPro" id="IPR033906">
    <property type="entry name" value="Lipase_N"/>
</dbReference>
<proteinExistence type="evidence at transcript level"/>
<evidence type="ECO:0000256" key="5">
    <source>
        <dbReference type="SAM" id="SignalP"/>
    </source>
</evidence>
<protein>
    <submittedName>
        <fullName evidence="7">Lipase 4</fullName>
    </submittedName>
</protein>
<evidence type="ECO:0000256" key="1">
    <source>
        <dbReference type="ARBA" id="ARBA00004613"/>
    </source>
</evidence>
<evidence type="ECO:0000256" key="2">
    <source>
        <dbReference type="ARBA" id="ARBA00010701"/>
    </source>
</evidence>
<dbReference type="GO" id="GO:0017171">
    <property type="term" value="F:serine hydrolase activity"/>
    <property type="evidence" value="ECO:0007669"/>
    <property type="project" value="TreeGrafter"/>
</dbReference>
<feature type="chain" id="PRO_5006829602" evidence="5">
    <location>
        <begin position="28"/>
        <end position="366"/>
    </location>
</feature>
<reference evidence="7" key="1">
    <citation type="submission" date="2014-01" db="EMBL/GenBank/DDBJ databases">
        <title>Digestome of Lygus lineolaris.</title>
        <authorList>
            <person name="Perera O.P."/>
            <person name="Snodgrass G.L."/>
        </authorList>
    </citation>
    <scope>NUCLEOTIDE SEQUENCE</scope>
</reference>
<dbReference type="EMBL" id="KJ018770">
    <property type="protein sequence ID" value="AIY34733.1"/>
    <property type="molecule type" value="mRNA"/>
</dbReference>
<dbReference type="InterPro" id="IPR013818">
    <property type="entry name" value="Lipase"/>
</dbReference>
<dbReference type="InterPro" id="IPR000734">
    <property type="entry name" value="TAG_lipase"/>
</dbReference>
<evidence type="ECO:0000256" key="4">
    <source>
        <dbReference type="RuleBase" id="RU004262"/>
    </source>
</evidence>
<evidence type="ECO:0000259" key="6">
    <source>
        <dbReference type="Pfam" id="PF00151"/>
    </source>
</evidence>
<dbReference type="PANTHER" id="PTHR11610:SF173">
    <property type="entry name" value="LIPASE DOMAIN-CONTAINING PROTEIN-RELATED"/>
    <property type="match status" value="1"/>
</dbReference>
<dbReference type="FunFam" id="3.40.50.1820:FF:000076">
    <property type="entry name" value="phospholipase A1"/>
    <property type="match status" value="1"/>
</dbReference>
<dbReference type="GO" id="GO:0005615">
    <property type="term" value="C:extracellular space"/>
    <property type="evidence" value="ECO:0007669"/>
    <property type="project" value="TreeGrafter"/>
</dbReference>
<organism evidence="7">
    <name type="scientific">Lygus lineolaris</name>
    <name type="common">Tarnished plant bug</name>
    <dbReference type="NCBI Taxonomy" id="50650"/>
    <lineage>
        <taxon>Eukaryota</taxon>
        <taxon>Metazoa</taxon>
        <taxon>Ecdysozoa</taxon>
        <taxon>Arthropoda</taxon>
        <taxon>Hexapoda</taxon>
        <taxon>Insecta</taxon>
        <taxon>Pterygota</taxon>
        <taxon>Neoptera</taxon>
        <taxon>Paraneoptera</taxon>
        <taxon>Hemiptera</taxon>
        <taxon>Heteroptera</taxon>
        <taxon>Panheteroptera</taxon>
        <taxon>Cimicomorpha</taxon>
        <taxon>Miridae</taxon>
        <taxon>Mirini</taxon>
        <taxon>Lygus</taxon>
    </lineage>
</organism>
<accession>A0A0U1XPQ2</accession>
<dbReference type="GO" id="GO:0016042">
    <property type="term" value="P:lipid catabolic process"/>
    <property type="evidence" value="ECO:0007669"/>
    <property type="project" value="TreeGrafter"/>
</dbReference>
<dbReference type="GO" id="GO:0016298">
    <property type="term" value="F:lipase activity"/>
    <property type="evidence" value="ECO:0007669"/>
    <property type="project" value="InterPro"/>
</dbReference>
<feature type="signal peptide" evidence="5">
    <location>
        <begin position="1"/>
        <end position="27"/>
    </location>
</feature>
<feature type="domain" description="Lipase" evidence="6">
    <location>
        <begin position="63"/>
        <end position="334"/>
    </location>
</feature>
<name>A0A0U1XPQ2_LYGLI</name>
<dbReference type="Gene3D" id="3.40.50.1820">
    <property type="entry name" value="alpha/beta hydrolase"/>
    <property type="match status" value="1"/>
</dbReference>
<dbReference type="PANTHER" id="PTHR11610">
    <property type="entry name" value="LIPASE"/>
    <property type="match status" value="1"/>
</dbReference>
<dbReference type="Pfam" id="PF00151">
    <property type="entry name" value="Lipase"/>
    <property type="match status" value="1"/>
</dbReference>
<sequence>MLSVTSSVRMIGFAPLLVTLLTSTVRSSNVGYNSTEWLSSENSTGTAWNDSIVINTYANDAIVDNVDFYLYTQKTQNTPVKTRITDTKLFGGKINIAKPVKILIHGYMSNKDKFFSKTMREAYLNKGDFNVINVDWSKDAHSMYNTARNDVPAVGKVVAKFIDRLVAETQVKAELLHIVGHSLGAHIAGVAGLNVKSGLLMRVTGLDPAGPLFSYNDEERLKPSSAGFVDVIHTCGKGLGFFGDLGHVDFYPNHGTAGQPGCSLSFGKCSHQRAIQLFAESLSTPNGFLGRKCDHWKEYTAGQCDNNPTAFMGEYVGFDARGKYWLRTGNSSPFALGPSGVAEGTAKAKKRISTPALQSLQGGGLG</sequence>
<dbReference type="PRINTS" id="PR00821">
    <property type="entry name" value="TAGLIPASE"/>
</dbReference>
<dbReference type="InterPro" id="IPR029058">
    <property type="entry name" value="AB_hydrolase_fold"/>
</dbReference>
<dbReference type="CDD" id="cd00707">
    <property type="entry name" value="Pancreat_lipase_like"/>
    <property type="match status" value="1"/>
</dbReference>
<dbReference type="SUPFAM" id="SSF53474">
    <property type="entry name" value="alpha/beta-Hydrolases"/>
    <property type="match status" value="1"/>
</dbReference>
<evidence type="ECO:0000256" key="3">
    <source>
        <dbReference type="ARBA" id="ARBA00022525"/>
    </source>
</evidence>
<keyword evidence="5" id="KW-0732">Signal</keyword>
<comment type="similarity">
    <text evidence="2 4">Belongs to the AB hydrolase superfamily. Lipase family.</text>
</comment>
<comment type="subcellular location">
    <subcellularLocation>
        <location evidence="1">Secreted</location>
    </subcellularLocation>
</comment>
<keyword evidence="3" id="KW-0964">Secreted</keyword>
<dbReference type="AlphaFoldDB" id="A0A0U1XPQ2"/>
<evidence type="ECO:0000313" key="7">
    <source>
        <dbReference type="EMBL" id="AIY34733.1"/>
    </source>
</evidence>